<evidence type="ECO:0000313" key="2">
    <source>
        <dbReference type="Proteomes" id="UP001362999"/>
    </source>
</evidence>
<gene>
    <name evidence="1" type="ORF">R3P38DRAFT_2589387</name>
</gene>
<sequence>MASEPIFTSLLRRLEAAGHTFLAHSAYNRDFVLSSVDIVSPSDRGSLRLTNSVNYVTPNSTSSFCPVVFGEIKEIMSVPADPLHERSLCLNIGFPTGAWNEVDTLMWNQLSELDFVMRRDAADNDCLLPDADFGSAYKNITHTIPWSTGPTGESSDRMFLRL</sequence>
<reference evidence="1 2" key="1">
    <citation type="journal article" date="2024" name="J Genomics">
        <title>Draft genome sequencing and assembly of Favolaschia claudopus CIRM-BRFM 2984 isolated from oak limbs.</title>
        <authorList>
            <person name="Navarro D."/>
            <person name="Drula E."/>
            <person name="Chaduli D."/>
            <person name="Cazenave R."/>
            <person name="Ahrendt S."/>
            <person name="Wang J."/>
            <person name="Lipzen A."/>
            <person name="Daum C."/>
            <person name="Barry K."/>
            <person name="Grigoriev I.V."/>
            <person name="Favel A."/>
            <person name="Rosso M.N."/>
            <person name="Martin F."/>
        </authorList>
    </citation>
    <scope>NUCLEOTIDE SEQUENCE [LARGE SCALE GENOMIC DNA]</scope>
    <source>
        <strain evidence="1 2">CIRM-BRFM 2984</strain>
    </source>
</reference>
<evidence type="ECO:0000313" key="1">
    <source>
        <dbReference type="EMBL" id="KAK6967152.1"/>
    </source>
</evidence>
<dbReference type="EMBL" id="JAWWNJ010000242">
    <property type="protein sequence ID" value="KAK6967152.1"/>
    <property type="molecule type" value="Genomic_DNA"/>
</dbReference>
<name>A0AAV9Z1J9_9AGAR</name>
<feature type="non-terminal residue" evidence="1">
    <location>
        <position position="162"/>
    </location>
</feature>
<organism evidence="1 2">
    <name type="scientific">Favolaschia claudopus</name>
    <dbReference type="NCBI Taxonomy" id="2862362"/>
    <lineage>
        <taxon>Eukaryota</taxon>
        <taxon>Fungi</taxon>
        <taxon>Dikarya</taxon>
        <taxon>Basidiomycota</taxon>
        <taxon>Agaricomycotina</taxon>
        <taxon>Agaricomycetes</taxon>
        <taxon>Agaricomycetidae</taxon>
        <taxon>Agaricales</taxon>
        <taxon>Marasmiineae</taxon>
        <taxon>Mycenaceae</taxon>
        <taxon>Favolaschia</taxon>
    </lineage>
</organism>
<dbReference type="AlphaFoldDB" id="A0AAV9Z1J9"/>
<keyword evidence="2" id="KW-1185">Reference proteome</keyword>
<accession>A0AAV9Z1J9</accession>
<dbReference type="Proteomes" id="UP001362999">
    <property type="component" value="Unassembled WGS sequence"/>
</dbReference>
<proteinExistence type="predicted"/>
<comment type="caution">
    <text evidence="1">The sequence shown here is derived from an EMBL/GenBank/DDBJ whole genome shotgun (WGS) entry which is preliminary data.</text>
</comment>
<protein>
    <submittedName>
        <fullName evidence="1">Uncharacterized protein</fullName>
    </submittedName>
</protein>